<dbReference type="AlphaFoldDB" id="A0A2I0IK06"/>
<name>A0A2I0IK06_PUNGR</name>
<dbReference type="Proteomes" id="UP000233551">
    <property type="component" value="Unassembled WGS sequence"/>
</dbReference>
<reference evidence="1 2" key="1">
    <citation type="submission" date="2017-11" db="EMBL/GenBank/DDBJ databases">
        <title>De-novo sequencing of pomegranate (Punica granatum L.) genome.</title>
        <authorList>
            <person name="Akparov Z."/>
            <person name="Amiraslanov A."/>
            <person name="Hajiyeva S."/>
            <person name="Abbasov M."/>
            <person name="Kaur K."/>
            <person name="Hamwieh A."/>
            <person name="Solovyev V."/>
            <person name="Salamov A."/>
            <person name="Braich B."/>
            <person name="Kosarev P."/>
            <person name="Mahmoud A."/>
            <person name="Hajiyev E."/>
            <person name="Babayeva S."/>
            <person name="Izzatullayeva V."/>
            <person name="Mammadov A."/>
            <person name="Mammadov A."/>
            <person name="Sharifova S."/>
            <person name="Ojaghi J."/>
            <person name="Eynullazada K."/>
            <person name="Bayramov B."/>
            <person name="Abdulazimova A."/>
            <person name="Shahmuradov I."/>
        </authorList>
    </citation>
    <scope>NUCLEOTIDE SEQUENCE [LARGE SCALE GENOMIC DNA]</scope>
    <source>
        <strain evidence="2">cv. AG2017</strain>
        <tissue evidence="1">Leaf</tissue>
    </source>
</reference>
<dbReference type="InterPro" id="IPR053070">
    <property type="entry name" value="RING-type_E3_ubiquitin-ligase"/>
</dbReference>
<evidence type="ECO:0000313" key="2">
    <source>
        <dbReference type="Proteomes" id="UP000233551"/>
    </source>
</evidence>
<gene>
    <name evidence="1" type="ORF">CRG98_035281</name>
</gene>
<dbReference type="EMBL" id="PGOL01002921">
    <property type="protein sequence ID" value="PKI44325.1"/>
    <property type="molecule type" value="Genomic_DNA"/>
</dbReference>
<dbReference type="CDD" id="cd16461">
    <property type="entry name" value="RING-H2_EL5-like"/>
    <property type="match status" value="1"/>
</dbReference>
<sequence length="148" mass="16579">MGLGSSKVSTIIGFGLSALFISFIFMRLLCRRLRRAQSRPVLEVDPTIDVEQQQNQLTGLEPVLVEKIATTNFSRDTFSAEDAQCSICLGEYQEKEVLRIMPKCGHNFHLVCVDVWLRRQSTCPVCRLPLIDLIGMKDVGPATANIPR</sequence>
<keyword evidence="2" id="KW-1185">Reference proteome</keyword>
<comment type="caution">
    <text evidence="1">The sequence shown here is derived from an EMBL/GenBank/DDBJ whole genome shotgun (WGS) entry which is preliminary data.</text>
</comment>
<evidence type="ECO:0000313" key="1">
    <source>
        <dbReference type="EMBL" id="PKI44325.1"/>
    </source>
</evidence>
<dbReference type="GO" id="GO:0008270">
    <property type="term" value="F:zinc ion binding"/>
    <property type="evidence" value="ECO:0007669"/>
    <property type="project" value="UniProtKB-KW"/>
</dbReference>
<dbReference type="STRING" id="22663.A0A2I0IK06"/>
<dbReference type="SMART" id="SM00184">
    <property type="entry name" value="RING"/>
    <property type="match status" value="1"/>
</dbReference>
<dbReference type="Pfam" id="PF13639">
    <property type="entry name" value="zf-RING_2"/>
    <property type="match status" value="1"/>
</dbReference>
<dbReference type="SUPFAM" id="SSF57850">
    <property type="entry name" value="RING/U-box"/>
    <property type="match status" value="1"/>
</dbReference>
<accession>A0A2I0IK06</accession>
<dbReference type="InterPro" id="IPR001841">
    <property type="entry name" value="Znf_RING"/>
</dbReference>
<protein>
    <submittedName>
        <fullName evidence="1">Uncharacterized protein</fullName>
    </submittedName>
</protein>
<dbReference type="PANTHER" id="PTHR47035:SF4">
    <property type="entry name" value="OS02G0676500 PROTEIN"/>
    <property type="match status" value="1"/>
</dbReference>
<proteinExistence type="predicted"/>
<dbReference type="PROSITE" id="PS50089">
    <property type="entry name" value="ZF_RING_2"/>
    <property type="match status" value="1"/>
</dbReference>
<dbReference type="InterPro" id="IPR013083">
    <property type="entry name" value="Znf_RING/FYVE/PHD"/>
</dbReference>
<dbReference type="PANTHER" id="PTHR47035">
    <property type="entry name" value="OS11G0150450 PROTEIN"/>
    <property type="match status" value="1"/>
</dbReference>
<organism evidence="1 2">
    <name type="scientific">Punica granatum</name>
    <name type="common">Pomegranate</name>
    <dbReference type="NCBI Taxonomy" id="22663"/>
    <lineage>
        <taxon>Eukaryota</taxon>
        <taxon>Viridiplantae</taxon>
        <taxon>Streptophyta</taxon>
        <taxon>Embryophyta</taxon>
        <taxon>Tracheophyta</taxon>
        <taxon>Spermatophyta</taxon>
        <taxon>Magnoliopsida</taxon>
        <taxon>eudicotyledons</taxon>
        <taxon>Gunneridae</taxon>
        <taxon>Pentapetalae</taxon>
        <taxon>rosids</taxon>
        <taxon>malvids</taxon>
        <taxon>Myrtales</taxon>
        <taxon>Lythraceae</taxon>
        <taxon>Punica</taxon>
    </lineage>
</organism>
<dbReference type="Gene3D" id="3.30.40.10">
    <property type="entry name" value="Zinc/RING finger domain, C3HC4 (zinc finger)"/>
    <property type="match status" value="1"/>
</dbReference>
<dbReference type="OrthoDB" id="8062037at2759"/>
<dbReference type="GeneID" id="116199750"/>